<comment type="subcellular location">
    <subcellularLocation>
        <location evidence="1">Cell membrane</location>
        <topology evidence="1">Multi-pass membrane protein</topology>
    </subcellularLocation>
</comment>
<accession>A0A9P0AIL7</accession>
<keyword evidence="5 8" id="KW-0472">Membrane</keyword>
<keyword evidence="4 8" id="KW-1133">Transmembrane helix</keyword>
<evidence type="ECO:0000313" key="10">
    <source>
        <dbReference type="Proteomes" id="UP001152759"/>
    </source>
</evidence>
<gene>
    <name evidence="9" type="ORF">BEMITA_LOCUS10874</name>
</gene>
<evidence type="ECO:0008006" key="11">
    <source>
        <dbReference type="Google" id="ProtNLM"/>
    </source>
</evidence>
<reference evidence="9" key="1">
    <citation type="submission" date="2021-12" db="EMBL/GenBank/DDBJ databases">
        <authorList>
            <person name="King R."/>
        </authorList>
    </citation>
    <scope>NUCLEOTIDE SEQUENCE</scope>
</reference>
<protein>
    <recommendedName>
        <fullName evidence="11">Ionotropic receptor</fullName>
    </recommendedName>
</protein>
<dbReference type="Proteomes" id="UP001152759">
    <property type="component" value="Chromosome 6"/>
</dbReference>
<feature type="transmembrane region" description="Helical" evidence="8">
    <location>
        <begin position="421"/>
        <end position="440"/>
    </location>
</feature>
<evidence type="ECO:0000256" key="4">
    <source>
        <dbReference type="ARBA" id="ARBA00022989"/>
    </source>
</evidence>
<evidence type="ECO:0000256" key="1">
    <source>
        <dbReference type="ARBA" id="ARBA00004651"/>
    </source>
</evidence>
<evidence type="ECO:0000256" key="8">
    <source>
        <dbReference type="SAM" id="Phobius"/>
    </source>
</evidence>
<keyword evidence="2" id="KW-1003">Cell membrane</keyword>
<keyword evidence="6" id="KW-0675">Receptor</keyword>
<dbReference type="AlphaFoldDB" id="A0A9P0AIL7"/>
<evidence type="ECO:0000313" key="9">
    <source>
        <dbReference type="EMBL" id="CAH0392348.1"/>
    </source>
</evidence>
<organism evidence="9 10">
    <name type="scientific">Bemisia tabaci</name>
    <name type="common">Sweetpotato whitefly</name>
    <name type="synonym">Aleurodes tabaci</name>
    <dbReference type="NCBI Taxonomy" id="7038"/>
    <lineage>
        <taxon>Eukaryota</taxon>
        <taxon>Metazoa</taxon>
        <taxon>Ecdysozoa</taxon>
        <taxon>Arthropoda</taxon>
        <taxon>Hexapoda</taxon>
        <taxon>Insecta</taxon>
        <taxon>Pterygota</taxon>
        <taxon>Neoptera</taxon>
        <taxon>Paraneoptera</taxon>
        <taxon>Hemiptera</taxon>
        <taxon>Sternorrhyncha</taxon>
        <taxon>Aleyrodoidea</taxon>
        <taxon>Aleyrodidae</taxon>
        <taxon>Aleyrodinae</taxon>
        <taxon>Bemisia</taxon>
    </lineage>
</organism>
<dbReference type="GO" id="GO:0005886">
    <property type="term" value="C:plasma membrane"/>
    <property type="evidence" value="ECO:0007669"/>
    <property type="project" value="UniProtKB-SubCell"/>
</dbReference>
<sequence>MVITLCISEAILLHPQKLKNNLTDTVVDVCKNAVKLSKQSFFYVVNTDVRFSVSNILERLHESSITTTVCDNIWRLAEFTQSFRQKNIVFFVRSFENILDLILASSARSTSYRQNDFKNGNGTLQLYQRNYSKFNYAEEYVNGTSTNLPNYCIHIDPFFGFTRNKHKCDFELFIAYSEMEPGVELSDHVHNATRGLFRNPIWNSKNHLIFVVSPSEVGVFYSTEASNELRSSLEDKPVAGGKRAQIGWELQFLFKFMWRFFKGIKTVICLQVDCFYYNPFAKRVLRYPISGADNQVNFDWNDWGGWQFSVKITAEPGAERASMFTLWEDILSEALEGVQESKKCVFFPFEETEGFDYYEDGQRYGPDILIATHGLSPEHGKTDFANFDALGTIEHCNLCIVTPRAVFVPQFLVFIKCVDPSVWLCFLMSALVLLLMQYIFQYSQVRIFSRLYSTVELFSYEETSALLTAWEYFMCGAPMRLLLGRLLTGKILFWIFIFAALIFSTVIQSRMFDLLSAYTRYSEIDTVEDLAESAMYIHVPDIDTYSNMFQQWPQYGKLREKLIQDFYFYRSFWYIYSAQTNDYYIFTGNLSKISSTMMFAEYFNRGIAAIDKNELAHMRMDAYVLSFPDMFLSQDNFLLKTFFVPQGMEVHRVKECLLSYPYSFKMPKDSFFFEPLNEKIVQLLETGQVKKWLESLLTGQSVSRDGTMVDHVFGVERLSLSTEDGPRPFNMVDLQLAFITLSWV</sequence>
<dbReference type="PANTHER" id="PTHR42643">
    <property type="entry name" value="IONOTROPIC RECEPTOR 20A-RELATED"/>
    <property type="match status" value="1"/>
</dbReference>
<dbReference type="PANTHER" id="PTHR42643:SF38">
    <property type="entry name" value="IONOTROPIC RECEPTOR 100A"/>
    <property type="match status" value="1"/>
</dbReference>
<keyword evidence="3 8" id="KW-0812">Transmembrane</keyword>
<evidence type="ECO:0000256" key="5">
    <source>
        <dbReference type="ARBA" id="ARBA00023136"/>
    </source>
</evidence>
<proteinExistence type="predicted"/>
<name>A0A9P0AIL7_BEMTA</name>
<evidence type="ECO:0000256" key="7">
    <source>
        <dbReference type="ARBA" id="ARBA00023180"/>
    </source>
</evidence>
<keyword evidence="7" id="KW-0325">Glycoprotein</keyword>
<dbReference type="EMBL" id="OU963867">
    <property type="protein sequence ID" value="CAH0392348.1"/>
    <property type="molecule type" value="Genomic_DNA"/>
</dbReference>
<feature type="transmembrane region" description="Helical" evidence="8">
    <location>
        <begin position="487"/>
        <end position="507"/>
    </location>
</feature>
<dbReference type="InterPro" id="IPR052192">
    <property type="entry name" value="Insect_Ionotropic_Sensory_Rcpt"/>
</dbReference>
<keyword evidence="10" id="KW-1185">Reference proteome</keyword>
<evidence type="ECO:0000256" key="2">
    <source>
        <dbReference type="ARBA" id="ARBA00022475"/>
    </source>
</evidence>
<evidence type="ECO:0000256" key="3">
    <source>
        <dbReference type="ARBA" id="ARBA00022692"/>
    </source>
</evidence>
<evidence type="ECO:0000256" key="6">
    <source>
        <dbReference type="ARBA" id="ARBA00023170"/>
    </source>
</evidence>